<feature type="transmembrane region" description="Helical" evidence="1">
    <location>
        <begin position="96"/>
        <end position="125"/>
    </location>
</feature>
<evidence type="ECO:0008006" key="4">
    <source>
        <dbReference type="Google" id="ProtNLM"/>
    </source>
</evidence>
<keyword evidence="3" id="KW-1185">Reference proteome</keyword>
<keyword evidence="1" id="KW-0812">Transmembrane</keyword>
<reference evidence="2 3" key="1">
    <citation type="submission" date="2024-06" db="EMBL/GenBank/DDBJ databases">
        <title>Genome of Rhodovulum iodosum, a marine photoferrotroph.</title>
        <authorList>
            <person name="Bianchini G."/>
            <person name="Nikeleit V."/>
            <person name="Kappler A."/>
            <person name="Bryce C."/>
            <person name="Sanchez-Baracaldo P."/>
        </authorList>
    </citation>
    <scope>NUCLEOTIDE SEQUENCE [LARGE SCALE GENOMIC DNA]</scope>
    <source>
        <strain evidence="2 3">UT/N1</strain>
    </source>
</reference>
<sequence>MRRNFDLHRIALSAFVMGLAILLAPAVFAQASEGSLMIPAEIEVRGRGWAQIVNFREMLDFALSLTEVTLLTALLAFHPVNIAYRSRTVTDDLRKGMFLFALIGMLTGFLVVHHGYLIGFVIFGIGGLFRFRMESSTIADTGQMVIVSLIGLAVGLDLPVMALIGAVAAWVVLFLFGRGQALGLEVKFDEKGSDPGAVRRLQEHLEGKGFKVVSVAKTKFKPVAHYALSSRMPQAQSALVQEMSEIQARKDSGVSDWHID</sequence>
<evidence type="ECO:0000313" key="3">
    <source>
        <dbReference type="Proteomes" id="UP001560019"/>
    </source>
</evidence>
<feature type="transmembrane region" description="Helical" evidence="1">
    <location>
        <begin position="145"/>
        <end position="176"/>
    </location>
</feature>
<dbReference type="EMBL" id="JBEHHI010000002">
    <property type="protein sequence ID" value="MEX5728712.1"/>
    <property type="molecule type" value="Genomic_DNA"/>
</dbReference>
<dbReference type="RefSeq" id="WP_125406892.1">
    <property type="nucleotide sequence ID" value="NZ_JBEHHI010000002.1"/>
</dbReference>
<dbReference type="Proteomes" id="UP001560019">
    <property type="component" value="Unassembled WGS sequence"/>
</dbReference>
<evidence type="ECO:0000313" key="2">
    <source>
        <dbReference type="EMBL" id="MEX5728712.1"/>
    </source>
</evidence>
<accession>A0ABV3XWH2</accession>
<organism evidence="2 3">
    <name type="scientific">Rhodovulum iodosum</name>
    <dbReference type="NCBI Taxonomy" id="68291"/>
    <lineage>
        <taxon>Bacteria</taxon>
        <taxon>Pseudomonadati</taxon>
        <taxon>Pseudomonadota</taxon>
        <taxon>Alphaproteobacteria</taxon>
        <taxon>Rhodobacterales</taxon>
        <taxon>Paracoccaceae</taxon>
        <taxon>Rhodovulum</taxon>
    </lineage>
</organism>
<gene>
    <name evidence="2" type="ORF">Ga0609869_002065</name>
</gene>
<proteinExistence type="predicted"/>
<feature type="transmembrane region" description="Helical" evidence="1">
    <location>
        <begin position="61"/>
        <end position="84"/>
    </location>
</feature>
<keyword evidence="1" id="KW-0472">Membrane</keyword>
<evidence type="ECO:0000256" key="1">
    <source>
        <dbReference type="SAM" id="Phobius"/>
    </source>
</evidence>
<keyword evidence="1" id="KW-1133">Transmembrane helix</keyword>
<protein>
    <recommendedName>
        <fullName evidence="4">DUF4956 domain-containing protein</fullName>
    </recommendedName>
</protein>
<name>A0ABV3XWH2_9RHOB</name>
<comment type="caution">
    <text evidence="2">The sequence shown here is derived from an EMBL/GenBank/DDBJ whole genome shotgun (WGS) entry which is preliminary data.</text>
</comment>